<evidence type="ECO:0000256" key="17">
    <source>
        <dbReference type="ARBA" id="ARBA00023026"/>
    </source>
</evidence>
<evidence type="ECO:0000259" key="24">
    <source>
        <dbReference type="PROSITE" id="PS50885"/>
    </source>
</evidence>
<evidence type="ECO:0000256" key="1">
    <source>
        <dbReference type="ARBA" id="ARBA00000085"/>
    </source>
</evidence>
<dbReference type="CDD" id="cd06225">
    <property type="entry name" value="HAMP"/>
    <property type="match status" value="1"/>
</dbReference>
<evidence type="ECO:0000256" key="3">
    <source>
        <dbReference type="ARBA" id="ARBA00001946"/>
    </source>
</evidence>
<dbReference type="SUPFAM" id="SSF47384">
    <property type="entry name" value="Homodimeric domain of signal transducing histidine kinase"/>
    <property type="match status" value="1"/>
</dbReference>
<dbReference type="Gene3D" id="3.30.565.10">
    <property type="entry name" value="Histidine kinase-like ATPase, C-terminal domain"/>
    <property type="match status" value="1"/>
</dbReference>
<dbReference type="Gene3D" id="1.10.287.130">
    <property type="match status" value="1"/>
</dbReference>
<dbReference type="CDD" id="cd00075">
    <property type="entry name" value="HATPase"/>
    <property type="match status" value="1"/>
</dbReference>
<feature type="coiled-coil region" evidence="21">
    <location>
        <begin position="216"/>
        <end position="243"/>
    </location>
</feature>
<keyword evidence="21" id="KW-0175">Coiled coil</keyword>
<comment type="catalytic activity">
    <reaction evidence="1">
        <text>ATP + protein L-histidine = ADP + protein N-phospho-L-histidine.</text>
        <dbReference type="EC" id="2.7.13.3"/>
    </reaction>
</comment>
<dbReference type="PANTHER" id="PTHR44936">
    <property type="entry name" value="SENSOR PROTEIN CREC"/>
    <property type="match status" value="1"/>
</dbReference>
<dbReference type="PANTHER" id="PTHR44936:SF9">
    <property type="entry name" value="SENSOR PROTEIN CREC"/>
    <property type="match status" value="1"/>
</dbReference>
<keyword evidence="17" id="KW-0843">Virulence</keyword>
<evidence type="ECO:0000256" key="21">
    <source>
        <dbReference type="SAM" id="Coils"/>
    </source>
</evidence>
<evidence type="ECO:0000256" key="9">
    <source>
        <dbReference type="ARBA" id="ARBA00022741"/>
    </source>
</evidence>
<dbReference type="InterPro" id="IPR036890">
    <property type="entry name" value="HATPase_C_sf"/>
</dbReference>
<dbReference type="PROSITE" id="PS50109">
    <property type="entry name" value="HIS_KIN"/>
    <property type="match status" value="1"/>
</dbReference>
<keyword evidence="6" id="KW-1003">Cell membrane</keyword>
<evidence type="ECO:0000313" key="25">
    <source>
        <dbReference type="EMBL" id="PRP94832.1"/>
    </source>
</evidence>
<evidence type="ECO:0000256" key="22">
    <source>
        <dbReference type="SAM" id="Phobius"/>
    </source>
</evidence>
<keyword evidence="8 25" id="KW-0808">Transferase</keyword>
<feature type="transmembrane region" description="Helical" evidence="22">
    <location>
        <begin position="6"/>
        <end position="24"/>
    </location>
</feature>
<evidence type="ECO:0000256" key="15">
    <source>
        <dbReference type="ARBA" id="ARBA00023012"/>
    </source>
</evidence>
<keyword evidence="22" id="KW-1133">Transmembrane helix</keyword>
<keyword evidence="14" id="KW-0904">Protein phosphatase</keyword>
<evidence type="ECO:0000256" key="2">
    <source>
        <dbReference type="ARBA" id="ARBA00001936"/>
    </source>
</evidence>
<keyword evidence="16" id="KW-0346">Stress response</keyword>
<keyword evidence="22" id="KW-0472">Membrane</keyword>
<keyword evidence="9" id="KW-0547">Nucleotide-binding</keyword>
<dbReference type="GO" id="GO:0005524">
    <property type="term" value="F:ATP binding"/>
    <property type="evidence" value="ECO:0007669"/>
    <property type="project" value="UniProtKB-KW"/>
</dbReference>
<dbReference type="InterPro" id="IPR003661">
    <property type="entry name" value="HisK_dim/P_dom"/>
</dbReference>
<dbReference type="Pfam" id="PF00512">
    <property type="entry name" value="HisKA"/>
    <property type="match status" value="1"/>
</dbReference>
<dbReference type="InterPro" id="IPR036097">
    <property type="entry name" value="HisK_dim/P_sf"/>
</dbReference>
<comment type="subcellular location">
    <subcellularLocation>
        <location evidence="4">Cell membrane</location>
        <topology evidence="4">Multi-pass membrane protein</topology>
    </subcellularLocation>
</comment>
<evidence type="ECO:0000256" key="8">
    <source>
        <dbReference type="ARBA" id="ARBA00022679"/>
    </source>
</evidence>
<evidence type="ECO:0000256" key="18">
    <source>
        <dbReference type="ARBA" id="ARBA00023211"/>
    </source>
</evidence>
<keyword evidence="18" id="KW-0464">Manganese</keyword>
<dbReference type="GO" id="GO:0004721">
    <property type="term" value="F:phosphoprotein phosphatase activity"/>
    <property type="evidence" value="ECO:0007669"/>
    <property type="project" value="UniProtKB-KW"/>
</dbReference>
<dbReference type="SUPFAM" id="SSF55874">
    <property type="entry name" value="ATPase domain of HSP90 chaperone/DNA topoisomerase II/histidine kinase"/>
    <property type="match status" value="1"/>
</dbReference>
<organism evidence="25 26">
    <name type="scientific">Enhygromyxa salina</name>
    <dbReference type="NCBI Taxonomy" id="215803"/>
    <lineage>
        <taxon>Bacteria</taxon>
        <taxon>Pseudomonadati</taxon>
        <taxon>Myxococcota</taxon>
        <taxon>Polyangia</taxon>
        <taxon>Nannocystales</taxon>
        <taxon>Nannocystaceae</taxon>
        <taxon>Enhygromyxa</taxon>
    </lineage>
</organism>
<keyword evidence="13" id="KW-0460">Magnesium</keyword>
<evidence type="ECO:0000256" key="11">
    <source>
        <dbReference type="ARBA" id="ARBA00022801"/>
    </source>
</evidence>
<dbReference type="InterPro" id="IPR003660">
    <property type="entry name" value="HAMP_dom"/>
</dbReference>
<evidence type="ECO:0000256" key="7">
    <source>
        <dbReference type="ARBA" id="ARBA00022553"/>
    </source>
</evidence>
<reference evidence="25 26" key="1">
    <citation type="submission" date="2018-03" db="EMBL/GenBank/DDBJ databases">
        <title>Draft Genome Sequences of the Obligatory Marine Myxobacteria Enhygromyxa salina SWB007.</title>
        <authorList>
            <person name="Poehlein A."/>
            <person name="Moghaddam J.A."/>
            <person name="Harms H."/>
            <person name="Alanjari M."/>
            <person name="Koenig G.M."/>
            <person name="Daniel R."/>
            <person name="Schaeberle T.F."/>
        </authorList>
    </citation>
    <scope>NUCLEOTIDE SEQUENCE [LARGE SCALE GENOMIC DNA]</scope>
    <source>
        <strain evidence="25 26">SWB007</strain>
    </source>
</reference>
<evidence type="ECO:0000256" key="14">
    <source>
        <dbReference type="ARBA" id="ARBA00022912"/>
    </source>
</evidence>
<feature type="domain" description="HAMP" evidence="24">
    <location>
        <begin position="182"/>
        <end position="235"/>
    </location>
</feature>
<evidence type="ECO:0000256" key="6">
    <source>
        <dbReference type="ARBA" id="ARBA00022475"/>
    </source>
</evidence>
<keyword evidence="10 25" id="KW-0418">Kinase</keyword>
<evidence type="ECO:0000313" key="26">
    <source>
        <dbReference type="Proteomes" id="UP000238823"/>
    </source>
</evidence>
<dbReference type="PROSITE" id="PS50885">
    <property type="entry name" value="HAMP"/>
    <property type="match status" value="1"/>
</dbReference>
<dbReference type="Gene3D" id="6.10.340.10">
    <property type="match status" value="1"/>
</dbReference>
<feature type="transmembrane region" description="Helical" evidence="22">
    <location>
        <begin position="154"/>
        <end position="178"/>
    </location>
</feature>
<dbReference type="GO" id="GO:0005886">
    <property type="term" value="C:plasma membrane"/>
    <property type="evidence" value="ECO:0007669"/>
    <property type="project" value="UniProtKB-SubCell"/>
</dbReference>
<evidence type="ECO:0000256" key="5">
    <source>
        <dbReference type="ARBA" id="ARBA00012438"/>
    </source>
</evidence>
<evidence type="ECO:0000256" key="4">
    <source>
        <dbReference type="ARBA" id="ARBA00004651"/>
    </source>
</evidence>
<protein>
    <recommendedName>
        <fullName evidence="19">Signal transduction histidine-protein kinase/phosphatase MprB</fullName>
        <ecNumber evidence="5">2.7.13.3</ecNumber>
    </recommendedName>
    <alternativeName>
        <fullName evidence="20">Mycobacterial persistence regulator B</fullName>
    </alternativeName>
</protein>
<evidence type="ECO:0000256" key="19">
    <source>
        <dbReference type="ARBA" id="ARBA00040454"/>
    </source>
</evidence>
<proteinExistence type="predicted"/>
<keyword evidence="12" id="KW-0067">ATP-binding</keyword>
<evidence type="ECO:0000256" key="20">
    <source>
        <dbReference type="ARBA" id="ARBA00041776"/>
    </source>
</evidence>
<comment type="cofactor">
    <cofactor evidence="3">
        <name>Mg(2+)</name>
        <dbReference type="ChEBI" id="CHEBI:18420"/>
    </cofactor>
</comment>
<gene>
    <name evidence="25" type="primary">tcrY_2</name>
    <name evidence="25" type="ORF">ENSA7_76550</name>
</gene>
<name>A0A2S9XPP4_9BACT</name>
<evidence type="ECO:0000259" key="23">
    <source>
        <dbReference type="PROSITE" id="PS50109"/>
    </source>
</evidence>
<dbReference type="InterPro" id="IPR050980">
    <property type="entry name" value="2C_sensor_his_kinase"/>
</dbReference>
<dbReference type="InterPro" id="IPR003594">
    <property type="entry name" value="HATPase_dom"/>
</dbReference>
<dbReference type="PRINTS" id="PR00344">
    <property type="entry name" value="BCTRLSENSOR"/>
</dbReference>
<sequence length="475" mass="51810">MVSVAVVVILVGLVHVTSLLRTLAEQELESLHDEGGLHRAAWTLDVSMRHGEGDCRSGQAPDPPRERVSFSEARLRTMLGQVQADVAAPMRQLSLDYLELAEEMQSRRGCEGLLAPDLLRRRALLDEQLTNVWVSRLQELHREVSRKDRDAREFGNAAAIGGILIAGLSLVVAVVVAARAAGVLTRALANLTETAQRVGRGDFRTPVSIGNPPSELADFGDELERMRLQLEQLETLKQEILASISHELRTPLSKIRESLALLQDGVVGEVDPRQRKVVQIARRACESEIRMVTTLLDLSRLRAGSPVRRHPGVSLDHLVARAIDDERAVADERGVAIKLEAAGDSPTGNFDSVMIERAIANLIRNAIAVSNRGQTVTVRRTFVHDRPGARTWACVRVEDHGPGVPEEIRESMFNAFVTRAVPNSAKSVGIGIGLSLAREIASAHAGELDCPTQPTGAVFRLWLPLDDQPSPSTTS</sequence>
<dbReference type="GO" id="GO:0000155">
    <property type="term" value="F:phosphorelay sensor kinase activity"/>
    <property type="evidence" value="ECO:0007669"/>
    <property type="project" value="InterPro"/>
</dbReference>
<evidence type="ECO:0000256" key="13">
    <source>
        <dbReference type="ARBA" id="ARBA00022842"/>
    </source>
</evidence>
<dbReference type="InterPro" id="IPR005467">
    <property type="entry name" value="His_kinase_dom"/>
</dbReference>
<keyword evidence="15" id="KW-0902">Two-component regulatory system</keyword>
<dbReference type="CDD" id="cd00082">
    <property type="entry name" value="HisKA"/>
    <property type="match status" value="1"/>
</dbReference>
<evidence type="ECO:0000256" key="10">
    <source>
        <dbReference type="ARBA" id="ARBA00022777"/>
    </source>
</evidence>
<dbReference type="SMART" id="SM00304">
    <property type="entry name" value="HAMP"/>
    <property type="match status" value="1"/>
</dbReference>
<dbReference type="AlphaFoldDB" id="A0A2S9XPP4"/>
<dbReference type="Proteomes" id="UP000238823">
    <property type="component" value="Unassembled WGS sequence"/>
</dbReference>
<evidence type="ECO:0000256" key="16">
    <source>
        <dbReference type="ARBA" id="ARBA00023016"/>
    </source>
</evidence>
<comment type="cofactor">
    <cofactor evidence="2">
        <name>Mn(2+)</name>
        <dbReference type="ChEBI" id="CHEBI:29035"/>
    </cofactor>
</comment>
<dbReference type="EMBL" id="PVNL01000139">
    <property type="protein sequence ID" value="PRP94832.1"/>
    <property type="molecule type" value="Genomic_DNA"/>
</dbReference>
<dbReference type="SMART" id="SM00388">
    <property type="entry name" value="HisKA"/>
    <property type="match status" value="1"/>
</dbReference>
<dbReference type="Pfam" id="PF02518">
    <property type="entry name" value="HATPase_c"/>
    <property type="match status" value="1"/>
</dbReference>
<dbReference type="EC" id="2.7.13.3" evidence="5"/>
<accession>A0A2S9XPP4</accession>
<evidence type="ECO:0000256" key="12">
    <source>
        <dbReference type="ARBA" id="ARBA00022840"/>
    </source>
</evidence>
<dbReference type="InterPro" id="IPR004358">
    <property type="entry name" value="Sig_transdc_His_kin-like_C"/>
</dbReference>
<feature type="domain" description="Histidine kinase" evidence="23">
    <location>
        <begin position="243"/>
        <end position="467"/>
    </location>
</feature>
<keyword evidence="11" id="KW-0378">Hydrolase</keyword>
<dbReference type="SMART" id="SM00387">
    <property type="entry name" value="HATPase_c"/>
    <property type="match status" value="1"/>
</dbReference>
<comment type="caution">
    <text evidence="25">The sequence shown here is derived from an EMBL/GenBank/DDBJ whole genome shotgun (WGS) entry which is preliminary data.</text>
</comment>
<keyword evidence="7" id="KW-0597">Phosphoprotein</keyword>
<dbReference type="Pfam" id="PF00672">
    <property type="entry name" value="HAMP"/>
    <property type="match status" value="1"/>
</dbReference>
<keyword evidence="22" id="KW-0812">Transmembrane</keyword>